<reference evidence="1" key="2">
    <citation type="submission" date="2020-09" db="EMBL/GenBank/DDBJ databases">
        <authorList>
            <person name="Sun Q."/>
            <person name="Zhou Y."/>
        </authorList>
    </citation>
    <scope>NUCLEOTIDE SEQUENCE</scope>
    <source>
        <strain evidence="1">CGMCC 1.16134</strain>
    </source>
</reference>
<gene>
    <name evidence="1" type="ORF">GCM10010912_17760</name>
</gene>
<evidence type="ECO:0000313" key="1">
    <source>
        <dbReference type="EMBL" id="GGF72987.1"/>
    </source>
</evidence>
<organism evidence="1 2">
    <name type="scientific">Paenibacillus albidus</name>
    <dbReference type="NCBI Taxonomy" id="2041023"/>
    <lineage>
        <taxon>Bacteria</taxon>
        <taxon>Bacillati</taxon>
        <taxon>Bacillota</taxon>
        <taxon>Bacilli</taxon>
        <taxon>Bacillales</taxon>
        <taxon>Paenibacillaceae</taxon>
        <taxon>Paenibacillus</taxon>
    </lineage>
</organism>
<reference evidence="1" key="1">
    <citation type="journal article" date="2014" name="Int. J. Syst. Evol. Microbiol.">
        <title>Complete genome sequence of Corynebacterium casei LMG S-19264T (=DSM 44701T), isolated from a smear-ripened cheese.</title>
        <authorList>
            <consortium name="US DOE Joint Genome Institute (JGI-PGF)"/>
            <person name="Walter F."/>
            <person name="Albersmeier A."/>
            <person name="Kalinowski J."/>
            <person name="Ruckert C."/>
        </authorList>
    </citation>
    <scope>NUCLEOTIDE SEQUENCE</scope>
    <source>
        <strain evidence="1">CGMCC 1.16134</strain>
    </source>
</reference>
<keyword evidence="2" id="KW-1185">Reference proteome</keyword>
<comment type="caution">
    <text evidence="1">The sequence shown here is derived from an EMBL/GenBank/DDBJ whole genome shotgun (WGS) entry which is preliminary data.</text>
</comment>
<dbReference type="Proteomes" id="UP000637643">
    <property type="component" value="Unassembled WGS sequence"/>
</dbReference>
<name>A0A917C6S4_9BACL</name>
<dbReference type="AlphaFoldDB" id="A0A917C6S4"/>
<sequence>MYTIEQLQACDFLLKKITSDRQCTKLFQKNLKLVVEIDSSYWFGDFVDFDGRRISQQSFDDQGDPVIKQYSSTGSETLQSLKGIWEAYASFVKPQSADPFWNNPLIWVDSIPLLFNTLTKILDIANLKDSESPLFPYLFNAKNLDKGIELPFINLAERKINLISIIEVTNN</sequence>
<accession>A0A917C6S4</accession>
<evidence type="ECO:0000313" key="2">
    <source>
        <dbReference type="Proteomes" id="UP000637643"/>
    </source>
</evidence>
<dbReference type="RefSeq" id="WP_189023970.1">
    <property type="nucleotide sequence ID" value="NZ_BMKR01000006.1"/>
</dbReference>
<proteinExistence type="predicted"/>
<protein>
    <submittedName>
        <fullName evidence="1">Uncharacterized protein</fullName>
    </submittedName>
</protein>
<dbReference type="EMBL" id="BMKR01000006">
    <property type="protein sequence ID" value="GGF72987.1"/>
    <property type="molecule type" value="Genomic_DNA"/>
</dbReference>